<dbReference type="SUPFAM" id="SSF53383">
    <property type="entry name" value="PLP-dependent transferases"/>
    <property type="match status" value="1"/>
</dbReference>
<name>A0ABU5E134_9PROT</name>
<feature type="domain" description="Aminotransferase class I/classII large" evidence="8">
    <location>
        <begin position="32"/>
        <end position="375"/>
    </location>
</feature>
<evidence type="ECO:0000256" key="4">
    <source>
        <dbReference type="ARBA" id="ARBA00022679"/>
    </source>
</evidence>
<evidence type="ECO:0000259" key="8">
    <source>
        <dbReference type="Pfam" id="PF00155"/>
    </source>
</evidence>
<dbReference type="InterPro" id="IPR004839">
    <property type="entry name" value="Aminotransferase_I/II_large"/>
</dbReference>
<keyword evidence="10" id="KW-1185">Reference proteome</keyword>
<dbReference type="EC" id="2.6.1.-" evidence="7"/>
<dbReference type="Proteomes" id="UP001271769">
    <property type="component" value="Unassembled WGS sequence"/>
</dbReference>
<keyword evidence="3 7" id="KW-0032">Aminotransferase</keyword>
<dbReference type="InterPro" id="IPR050596">
    <property type="entry name" value="AspAT/PAT-like"/>
</dbReference>
<dbReference type="PANTHER" id="PTHR46383">
    <property type="entry name" value="ASPARTATE AMINOTRANSFERASE"/>
    <property type="match status" value="1"/>
</dbReference>
<comment type="similarity">
    <text evidence="2 7">Belongs to the class-I pyridoxal-phosphate-dependent aminotransferase family.</text>
</comment>
<proteinExistence type="inferred from homology"/>
<dbReference type="InterPro" id="IPR015421">
    <property type="entry name" value="PyrdxlP-dep_Trfase_major"/>
</dbReference>
<dbReference type="CDD" id="cd00609">
    <property type="entry name" value="AAT_like"/>
    <property type="match status" value="1"/>
</dbReference>
<sequence>MALKTSRRAAIDPFIVMEVMRAANERAAEGGDILHMEVGQPSTPAPRKVLEAAKQALDSHLIGYTDALGLPALRQRIAQHYRDFYGADVPASRIAVTTGSSGGFLLSFLAAFDPGDRVALAMPGYPCYRHILTALGLEPVLIETHAATKFQPTIADLDRIEGRLDGLIIASPSNPVGAVLPAAELTAIAEWCATKGVRLVSDEIYHGITFGAPASTAARLEGAIVINSFSKYFSMTGWRLGWMVLPEDLVKPVERLAQNFFISAPALSQLAGIAAFDAHDELQGNVARYGKNREILLNDLPAAGFDNLITTDGAFYIYANVARLTNDSLDFCRRMLSETGVAATPGIDFDPARGRHFMRFCFSGATADMVEAARRLKEWRK</sequence>
<dbReference type="PROSITE" id="PS00105">
    <property type="entry name" value="AA_TRANSFER_CLASS_1"/>
    <property type="match status" value="1"/>
</dbReference>
<dbReference type="EMBL" id="JAXCLX010000002">
    <property type="protein sequence ID" value="MDY0873178.1"/>
    <property type="molecule type" value="Genomic_DNA"/>
</dbReference>
<comment type="cofactor">
    <cofactor evidence="1 7">
        <name>pyridoxal 5'-phosphate</name>
        <dbReference type="ChEBI" id="CHEBI:597326"/>
    </cofactor>
</comment>
<keyword evidence="5" id="KW-0663">Pyridoxal phosphate</keyword>
<evidence type="ECO:0000256" key="7">
    <source>
        <dbReference type="RuleBase" id="RU000481"/>
    </source>
</evidence>
<dbReference type="Pfam" id="PF00155">
    <property type="entry name" value="Aminotran_1_2"/>
    <property type="match status" value="1"/>
</dbReference>
<dbReference type="GO" id="GO:0008483">
    <property type="term" value="F:transaminase activity"/>
    <property type="evidence" value="ECO:0007669"/>
    <property type="project" value="UniProtKB-KW"/>
</dbReference>
<dbReference type="InterPro" id="IPR004838">
    <property type="entry name" value="NHTrfase_class1_PyrdxlP-BS"/>
</dbReference>
<evidence type="ECO:0000313" key="9">
    <source>
        <dbReference type="EMBL" id="MDY0873178.1"/>
    </source>
</evidence>
<dbReference type="Gene3D" id="3.40.640.10">
    <property type="entry name" value="Type I PLP-dependent aspartate aminotransferase-like (Major domain)"/>
    <property type="match status" value="1"/>
</dbReference>
<organism evidence="9 10">
    <name type="scientific">Dongia rigui</name>
    <dbReference type="NCBI Taxonomy" id="940149"/>
    <lineage>
        <taxon>Bacteria</taxon>
        <taxon>Pseudomonadati</taxon>
        <taxon>Pseudomonadota</taxon>
        <taxon>Alphaproteobacteria</taxon>
        <taxon>Rhodospirillales</taxon>
        <taxon>Dongiaceae</taxon>
        <taxon>Dongia</taxon>
    </lineage>
</organism>
<protein>
    <recommendedName>
        <fullName evidence="7">Aminotransferase</fullName>
        <ecNumber evidence="7">2.6.1.-</ecNumber>
    </recommendedName>
</protein>
<dbReference type="InterPro" id="IPR015424">
    <property type="entry name" value="PyrdxlP-dep_Trfase"/>
</dbReference>
<evidence type="ECO:0000256" key="1">
    <source>
        <dbReference type="ARBA" id="ARBA00001933"/>
    </source>
</evidence>
<comment type="catalytic activity">
    <reaction evidence="6">
        <text>L-aspartate + 2-oxoglutarate = oxaloacetate + L-glutamate</text>
        <dbReference type="Rhea" id="RHEA:21824"/>
        <dbReference type="ChEBI" id="CHEBI:16452"/>
        <dbReference type="ChEBI" id="CHEBI:16810"/>
        <dbReference type="ChEBI" id="CHEBI:29985"/>
        <dbReference type="ChEBI" id="CHEBI:29991"/>
        <dbReference type="EC" id="2.6.1.1"/>
    </reaction>
</comment>
<comment type="caution">
    <text evidence="9">The sequence shown here is derived from an EMBL/GenBank/DDBJ whole genome shotgun (WGS) entry which is preliminary data.</text>
</comment>
<evidence type="ECO:0000256" key="2">
    <source>
        <dbReference type="ARBA" id="ARBA00007441"/>
    </source>
</evidence>
<dbReference type="PANTHER" id="PTHR46383:SF2">
    <property type="entry name" value="AMINOTRANSFERASE"/>
    <property type="match status" value="1"/>
</dbReference>
<keyword evidence="4 7" id="KW-0808">Transferase</keyword>
<accession>A0ABU5E134</accession>
<dbReference type="RefSeq" id="WP_320501642.1">
    <property type="nucleotide sequence ID" value="NZ_JAXCLX010000002.1"/>
</dbReference>
<evidence type="ECO:0000256" key="5">
    <source>
        <dbReference type="ARBA" id="ARBA00022898"/>
    </source>
</evidence>
<reference evidence="9 10" key="1">
    <citation type="journal article" date="2013" name="Antonie Van Leeuwenhoek">
        <title>Dongia rigui sp. nov., isolated from freshwater of a large wetland in Korea.</title>
        <authorList>
            <person name="Baik K.S."/>
            <person name="Hwang Y.M."/>
            <person name="Choi J.S."/>
            <person name="Kwon J."/>
            <person name="Seong C.N."/>
        </authorList>
    </citation>
    <scope>NUCLEOTIDE SEQUENCE [LARGE SCALE GENOMIC DNA]</scope>
    <source>
        <strain evidence="9 10">04SU4-P</strain>
    </source>
</reference>
<evidence type="ECO:0000256" key="3">
    <source>
        <dbReference type="ARBA" id="ARBA00022576"/>
    </source>
</evidence>
<gene>
    <name evidence="9" type="ORF">SMD31_14645</name>
</gene>
<evidence type="ECO:0000256" key="6">
    <source>
        <dbReference type="ARBA" id="ARBA00049185"/>
    </source>
</evidence>
<evidence type="ECO:0000313" key="10">
    <source>
        <dbReference type="Proteomes" id="UP001271769"/>
    </source>
</evidence>